<dbReference type="InParanoid" id="A0A177D0P6"/>
<sequence>MSSPFFLFRKGLLSKPIARWCLSQIPATPQAGMCCLLFGICESKRPRTDFHVVCLRGVYWPLDTHVREEHVWVGASFLKTKKRTRPCCGAETSPESPAPGLSTESSAQLSDLWIRICFPKTDRKHDNGALRSSLRPPGREQKGRLWHEIVLVFASKP</sequence>
<dbReference type="AlphaFoldDB" id="A0A177D0P6"/>
<dbReference type="GeneID" id="28763387"/>
<keyword evidence="2" id="KW-1185">Reference proteome</keyword>
<organism evidence="1 2">
    <name type="scientific">Paraphaeosphaeria sporulosa</name>
    <dbReference type="NCBI Taxonomy" id="1460663"/>
    <lineage>
        <taxon>Eukaryota</taxon>
        <taxon>Fungi</taxon>
        <taxon>Dikarya</taxon>
        <taxon>Ascomycota</taxon>
        <taxon>Pezizomycotina</taxon>
        <taxon>Dothideomycetes</taxon>
        <taxon>Pleosporomycetidae</taxon>
        <taxon>Pleosporales</taxon>
        <taxon>Massarineae</taxon>
        <taxon>Didymosphaeriaceae</taxon>
        <taxon>Paraphaeosphaeria</taxon>
    </lineage>
</organism>
<dbReference type="EMBL" id="KV441548">
    <property type="protein sequence ID" value="OAG12539.1"/>
    <property type="molecule type" value="Genomic_DNA"/>
</dbReference>
<proteinExistence type="predicted"/>
<evidence type="ECO:0000313" key="2">
    <source>
        <dbReference type="Proteomes" id="UP000077069"/>
    </source>
</evidence>
<reference evidence="1 2" key="1">
    <citation type="submission" date="2016-05" db="EMBL/GenBank/DDBJ databases">
        <title>Comparative analysis of secretome profiles of manganese(II)-oxidizing ascomycete fungi.</title>
        <authorList>
            <consortium name="DOE Joint Genome Institute"/>
            <person name="Zeiner C.A."/>
            <person name="Purvine S.O."/>
            <person name="Zink E.M."/>
            <person name="Wu S."/>
            <person name="Pasa-Tolic L."/>
            <person name="Chaput D.L."/>
            <person name="Haridas S."/>
            <person name="Grigoriev I.V."/>
            <person name="Santelli C.M."/>
            <person name="Hansel C.M."/>
        </authorList>
    </citation>
    <scope>NUCLEOTIDE SEQUENCE [LARGE SCALE GENOMIC DNA]</scope>
    <source>
        <strain evidence="1 2">AP3s5-JAC2a</strain>
    </source>
</reference>
<dbReference type="RefSeq" id="XP_018042904.1">
    <property type="nucleotide sequence ID" value="XM_018179901.1"/>
</dbReference>
<dbReference type="Proteomes" id="UP000077069">
    <property type="component" value="Unassembled WGS sequence"/>
</dbReference>
<accession>A0A177D0P6</accession>
<gene>
    <name evidence="1" type="ORF">CC84DRAFT_1171242</name>
</gene>
<evidence type="ECO:0000313" key="1">
    <source>
        <dbReference type="EMBL" id="OAG12539.1"/>
    </source>
</evidence>
<name>A0A177D0P6_9PLEO</name>
<protein>
    <submittedName>
        <fullName evidence="1">Uncharacterized protein</fullName>
    </submittedName>
</protein>